<protein>
    <recommendedName>
        <fullName evidence="1">Pyridoxamine 5'-phosphate oxidase N-terminal domain-containing protein</fullName>
    </recommendedName>
</protein>
<dbReference type="Proteomes" id="UP000286931">
    <property type="component" value="Unassembled WGS sequence"/>
</dbReference>
<dbReference type="PANTHER" id="PTHR34818">
    <property type="entry name" value="PROTEIN BLI-3"/>
    <property type="match status" value="1"/>
</dbReference>
<proteinExistence type="predicted"/>
<dbReference type="AlphaFoldDB" id="A0A401YGB8"/>
<feature type="domain" description="Pyridoxamine 5'-phosphate oxidase N-terminal" evidence="1">
    <location>
        <begin position="11"/>
        <end position="128"/>
    </location>
</feature>
<dbReference type="InterPro" id="IPR012349">
    <property type="entry name" value="Split_barrel_FMN-bd"/>
</dbReference>
<dbReference type="InterPro" id="IPR052917">
    <property type="entry name" value="Stress-Dev_Protein"/>
</dbReference>
<evidence type="ECO:0000259" key="1">
    <source>
        <dbReference type="Pfam" id="PF01243"/>
    </source>
</evidence>
<dbReference type="SUPFAM" id="SSF50475">
    <property type="entry name" value="FMN-binding split barrel"/>
    <property type="match status" value="1"/>
</dbReference>
<dbReference type="InterPro" id="IPR011576">
    <property type="entry name" value="Pyridox_Oxase_N"/>
</dbReference>
<gene>
    <name evidence="2" type="ORF">EHYA_01262</name>
</gene>
<sequence length="165" mass="17813">MPITPTLLDTALRIVRSHGLGFLATTDERGAPRVRLVQHLAVEDDATIWFATSPRSRKALDIGARPEVSYSVEDRRAVAYATLHARAEPVHSESESIARWDETLRPFFPAGPTGGDFVLVRLVPYRVEVLDFSAGVHPEPYGLVPAMSVLSGAGSGSPQAGKSKP</sequence>
<accession>A0A401YGB8</accession>
<reference evidence="2 3" key="1">
    <citation type="submission" date="2018-12" db="EMBL/GenBank/DDBJ databases">
        <title>Draft genome sequence of Embleya hyalina NBRC 13850T.</title>
        <authorList>
            <person name="Komaki H."/>
            <person name="Hosoyama A."/>
            <person name="Kimura A."/>
            <person name="Ichikawa N."/>
            <person name="Tamura T."/>
        </authorList>
    </citation>
    <scope>NUCLEOTIDE SEQUENCE [LARGE SCALE GENOMIC DNA]</scope>
    <source>
        <strain evidence="2 3">NBRC 13850</strain>
    </source>
</reference>
<evidence type="ECO:0000313" key="3">
    <source>
        <dbReference type="Proteomes" id="UP000286931"/>
    </source>
</evidence>
<organism evidence="2 3">
    <name type="scientific">Embleya hyalina</name>
    <dbReference type="NCBI Taxonomy" id="516124"/>
    <lineage>
        <taxon>Bacteria</taxon>
        <taxon>Bacillati</taxon>
        <taxon>Actinomycetota</taxon>
        <taxon>Actinomycetes</taxon>
        <taxon>Kitasatosporales</taxon>
        <taxon>Streptomycetaceae</taxon>
        <taxon>Embleya</taxon>
    </lineage>
</organism>
<name>A0A401YGB8_9ACTN</name>
<dbReference type="OrthoDB" id="157302at2"/>
<evidence type="ECO:0000313" key="2">
    <source>
        <dbReference type="EMBL" id="GCD93617.1"/>
    </source>
</evidence>
<dbReference type="RefSeq" id="WP_126635881.1">
    <property type="nucleotide sequence ID" value="NZ_BIFH01000014.1"/>
</dbReference>
<dbReference type="Pfam" id="PF01243">
    <property type="entry name" value="PNPOx_N"/>
    <property type="match status" value="1"/>
</dbReference>
<dbReference type="PANTHER" id="PTHR34818:SF1">
    <property type="entry name" value="PROTEIN BLI-3"/>
    <property type="match status" value="1"/>
</dbReference>
<comment type="caution">
    <text evidence="2">The sequence shown here is derived from an EMBL/GenBank/DDBJ whole genome shotgun (WGS) entry which is preliminary data.</text>
</comment>
<dbReference type="EMBL" id="BIFH01000014">
    <property type="protein sequence ID" value="GCD93617.1"/>
    <property type="molecule type" value="Genomic_DNA"/>
</dbReference>
<keyword evidence="3" id="KW-1185">Reference proteome</keyword>
<dbReference type="Gene3D" id="2.30.110.10">
    <property type="entry name" value="Electron Transport, Fmn-binding Protein, Chain A"/>
    <property type="match status" value="1"/>
</dbReference>